<dbReference type="EMBL" id="JAFBEB010000006">
    <property type="protein sequence ID" value="MBM7590418.1"/>
    <property type="molecule type" value="Genomic_DNA"/>
</dbReference>
<keyword evidence="1" id="KW-0472">Membrane</keyword>
<feature type="transmembrane region" description="Helical" evidence="1">
    <location>
        <begin position="7"/>
        <end position="28"/>
    </location>
</feature>
<gene>
    <name evidence="2" type="ORF">JOD01_002022</name>
</gene>
<proteinExistence type="predicted"/>
<keyword evidence="1" id="KW-1133">Transmembrane helix</keyword>
<dbReference type="Pfam" id="PF10002">
    <property type="entry name" value="DUF2243"/>
    <property type="match status" value="1"/>
</dbReference>
<organism evidence="2 3">
    <name type="scientific">Brevibacillus fulvus</name>
    <dbReference type="NCBI Taxonomy" id="1125967"/>
    <lineage>
        <taxon>Bacteria</taxon>
        <taxon>Bacillati</taxon>
        <taxon>Bacillota</taxon>
        <taxon>Bacilli</taxon>
        <taxon>Bacillales</taxon>
        <taxon>Paenibacillaceae</taxon>
        <taxon>Brevibacillus</taxon>
    </lineage>
</organism>
<accession>A0A939BSF5</accession>
<keyword evidence="1" id="KW-0812">Transmembrane</keyword>
<comment type="caution">
    <text evidence="2">The sequence shown here is derived from an EMBL/GenBank/DDBJ whole genome shotgun (WGS) entry which is preliminary data.</text>
</comment>
<feature type="transmembrane region" description="Helical" evidence="1">
    <location>
        <begin position="114"/>
        <end position="132"/>
    </location>
</feature>
<dbReference type="InterPro" id="IPR018719">
    <property type="entry name" value="DUF2243_membrane"/>
</dbReference>
<protein>
    <submittedName>
        <fullName evidence="2">Membrane protein</fullName>
    </submittedName>
</protein>
<dbReference type="AlphaFoldDB" id="A0A939BSF5"/>
<evidence type="ECO:0000313" key="2">
    <source>
        <dbReference type="EMBL" id="MBM7590418.1"/>
    </source>
</evidence>
<name>A0A939BSF5_9BACL</name>
<evidence type="ECO:0000256" key="1">
    <source>
        <dbReference type="SAM" id="Phobius"/>
    </source>
</evidence>
<feature type="transmembrane region" description="Helical" evidence="1">
    <location>
        <begin position="74"/>
        <end position="94"/>
    </location>
</feature>
<reference evidence="2" key="1">
    <citation type="submission" date="2021-01" db="EMBL/GenBank/DDBJ databases">
        <title>Genomic Encyclopedia of Type Strains, Phase IV (KMG-IV): sequencing the most valuable type-strain genomes for metagenomic binning, comparative biology and taxonomic classification.</title>
        <authorList>
            <person name="Goeker M."/>
        </authorList>
    </citation>
    <scope>NUCLEOTIDE SEQUENCE</scope>
    <source>
        <strain evidence="2">DSM 25523</strain>
    </source>
</reference>
<dbReference type="Proteomes" id="UP000717624">
    <property type="component" value="Unassembled WGS sequence"/>
</dbReference>
<evidence type="ECO:0000313" key="3">
    <source>
        <dbReference type="Proteomes" id="UP000717624"/>
    </source>
</evidence>
<feature type="transmembrane region" description="Helical" evidence="1">
    <location>
        <begin position="48"/>
        <end position="65"/>
    </location>
</feature>
<sequence length="141" mass="15900">MKRIFMGAFLFGVGLIGMLDGIVFHQLLQWHSVYMPTDRFHQIVSDGLFHLLVTGIIFISGLFLWKGDHHVHGGIFWGGLLLGGGSFNLLEGIIDHHLLQIHHVKPGPYQLHYDLAYDLAALLFLLAGWLLYRQGQAAQSR</sequence>
<keyword evidence="3" id="KW-1185">Reference proteome</keyword>